<name>A0ABS6EDY7_9CLOT</name>
<dbReference type="PROSITE" id="PS51186">
    <property type="entry name" value="GNAT"/>
    <property type="match status" value="1"/>
</dbReference>
<dbReference type="Pfam" id="PF00583">
    <property type="entry name" value="Acetyltransf_1"/>
    <property type="match status" value="1"/>
</dbReference>
<evidence type="ECO:0000313" key="2">
    <source>
        <dbReference type="EMBL" id="MBU5483230.1"/>
    </source>
</evidence>
<dbReference type="InterPro" id="IPR000182">
    <property type="entry name" value="GNAT_dom"/>
</dbReference>
<organism evidence="2 3">
    <name type="scientific">Clostridium mobile</name>
    <dbReference type="NCBI Taxonomy" id="2841512"/>
    <lineage>
        <taxon>Bacteria</taxon>
        <taxon>Bacillati</taxon>
        <taxon>Bacillota</taxon>
        <taxon>Clostridia</taxon>
        <taxon>Eubacteriales</taxon>
        <taxon>Clostridiaceae</taxon>
        <taxon>Clostridium</taxon>
    </lineage>
</organism>
<feature type="domain" description="N-acetyltransferase" evidence="1">
    <location>
        <begin position="5"/>
        <end position="150"/>
    </location>
</feature>
<gene>
    <name evidence="2" type="ORF">KQI86_02750</name>
</gene>
<sequence>MNLNLRARIMKTSDLKKCSELMLKVFNGEPWFDKWESVNQVQKYLKEFVDNPVFIGFVIEENNKILGACFGHTRSWYEGEEYYIDEYFIDSDLQCSGIGSRLMNYIKEYLISKNIYCIALLTEKDFPAEQFYKKHGFKVRNNTIFMYNNF</sequence>
<dbReference type="RefSeq" id="WP_216437627.1">
    <property type="nucleotide sequence ID" value="NZ_JAHLQF010000001.1"/>
</dbReference>
<dbReference type="CDD" id="cd04301">
    <property type="entry name" value="NAT_SF"/>
    <property type="match status" value="1"/>
</dbReference>
<evidence type="ECO:0000259" key="1">
    <source>
        <dbReference type="PROSITE" id="PS51186"/>
    </source>
</evidence>
<protein>
    <submittedName>
        <fullName evidence="2">GNAT family N-acetyltransferase</fullName>
    </submittedName>
</protein>
<dbReference type="Proteomes" id="UP000726170">
    <property type="component" value="Unassembled WGS sequence"/>
</dbReference>
<accession>A0ABS6EDY7</accession>
<dbReference type="EMBL" id="JAHLQF010000001">
    <property type="protein sequence ID" value="MBU5483230.1"/>
    <property type="molecule type" value="Genomic_DNA"/>
</dbReference>
<comment type="caution">
    <text evidence="2">The sequence shown here is derived from an EMBL/GenBank/DDBJ whole genome shotgun (WGS) entry which is preliminary data.</text>
</comment>
<reference evidence="2 3" key="1">
    <citation type="submission" date="2021-06" db="EMBL/GenBank/DDBJ databases">
        <authorList>
            <person name="Sun Q."/>
            <person name="Li D."/>
        </authorList>
    </citation>
    <scope>NUCLEOTIDE SEQUENCE [LARGE SCALE GENOMIC DNA]</scope>
    <source>
        <strain evidence="2 3">MSJ-11</strain>
    </source>
</reference>
<proteinExistence type="predicted"/>
<keyword evidence="3" id="KW-1185">Reference proteome</keyword>
<evidence type="ECO:0000313" key="3">
    <source>
        <dbReference type="Proteomes" id="UP000726170"/>
    </source>
</evidence>